<evidence type="ECO:0000313" key="2">
    <source>
        <dbReference type="EMBL" id="CAL1384643.1"/>
    </source>
</evidence>
<feature type="compositionally biased region" description="Polar residues" evidence="1">
    <location>
        <begin position="1"/>
        <end position="13"/>
    </location>
</feature>
<evidence type="ECO:0000313" key="3">
    <source>
        <dbReference type="Proteomes" id="UP001497516"/>
    </source>
</evidence>
<dbReference type="EMBL" id="OZ034817">
    <property type="protein sequence ID" value="CAL1384643.1"/>
    <property type="molecule type" value="Genomic_DNA"/>
</dbReference>
<protein>
    <submittedName>
        <fullName evidence="2">Uncharacterized protein</fullName>
    </submittedName>
</protein>
<feature type="compositionally biased region" description="Polar residues" evidence="1">
    <location>
        <begin position="56"/>
        <end position="70"/>
    </location>
</feature>
<gene>
    <name evidence="2" type="ORF">LTRI10_LOCUS25831</name>
</gene>
<proteinExistence type="predicted"/>
<reference evidence="2 3" key="1">
    <citation type="submission" date="2024-04" db="EMBL/GenBank/DDBJ databases">
        <authorList>
            <person name="Fracassetti M."/>
        </authorList>
    </citation>
    <scope>NUCLEOTIDE SEQUENCE [LARGE SCALE GENOMIC DNA]</scope>
</reference>
<dbReference type="AlphaFoldDB" id="A0AAV2EG41"/>
<organism evidence="2 3">
    <name type="scientific">Linum trigynum</name>
    <dbReference type="NCBI Taxonomy" id="586398"/>
    <lineage>
        <taxon>Eukaryota</taxon>
        <taxon>Viridiplantae</taxon>
        <taxon>Streptophyta</taxon>
        <taxon>Embryophyta</taxon>
        <taxon>Tracheophyta</taxon>
        <taxon>Spermatophyta</taxon>
        <taxon>Magnoliopsida</taxon>
        <taxon>eudicotyledons</taxon>
        <taxon>Gunneridae</taxon>
        <taxon>Pentapetalae</taxon>
        <taxon>rosids</taxon>
        <taxon>fabids</taxon>
        <taxon>Malpighiales</taxon>
        <taxon>Linaceae</taxon>
        <taxon>Linum</taxon>
    </lineage>
</organism>
<feature type="region of interest" description="Disordered" evidence="1">
    <location>
        <begin position="1"/>
        <end position="70"/>
    </location>
</feature>
<name>A0AAV2EG41_9ROSI</name>
<evidence type="ECO:0000256" key="1">
    <source>
        <dbReference type="SAM" id="MobiDB-lite"/>
    </source>
</evidence>
<dbReference type="Proteomes" id="UP001497516">
    <property type="component" value="Chromosome 4"/>
</dbReference>
<accession>A0AAV2EG41</accession>
<sequence>MSWLGQSPFSPSTEPARVNPPDPAGENADFKRHLKNWAGSNGAGSNGPSPGPARYLSSTCSVSCSMRRSS</sequence>
<keyword evidence="3" id="KW-1185">Reference proteome</keyword>